<proteinExistence type="predicted"/>
<comment type="caution">
    <text evidence="1">The sequence shown here is derived from an EMBL/GenBank/DDBJ whole genome shotgun (WGS) entry which is preliminary data.</text>
</comment>
<keyword evidence="1" id="KW-0449">Lipoprotein</keyword>
<sequence length="113" mass="12794">MKQLIILPLLFLLSGCPGGNPAPHSRATFIKGNHLCFSTDEKDVLNYYTVDTSENGKIQTVVSSGYEKLNSSYPVNCINVKWQSNHYYVINYGLNDKRYVHEFFIDGDGNVEK</sequence>
<protein>
    <submittedName>
        <fullName evidence="1">T6SS immunity periplasmic lipoprotein</fullName>
    </submittedName>
</protein>
<gene>
    <name evidence="1" type="ORF">AAIG39_06070</name>
</gene>
<name>A0ABU9V1S4_9ENTR</name>
<evidence type="ECO:0000313" key="1">
    <source>
        <dbReference type="EMBL" id="MEN0578573.1"/>
    </source>
</evidence>
<keyword evidence="2" id="KW-1185">Reference proteome</keyword>
<dbReference type="InterPro" id="IPR054657">
    <property type="entry name" value="T6SS_periplasmic_put"/>
</dbReference>
<evidence type="ECO:0000313" key="2">
    <source>
        <dbReference type="Proteomes" id="UP001411173"/>
    </source>
</evidence>
<reference evidence="1 2" key="1">
    <citation type="submission" date="2024-02" db="EMBL/GenBank/DDBJ databases">
        <title>Whole genome of MDR Enterobacteriaceae from southern Thailand.</title>
        <authorList>
            <person name="Surachat K."/>
        </authorList>
    </citation>
    <scope>NUCLEOTIDE SEQUENCE [LARGE SCALE GENOMIC DNA]</scope>
    <source>
        <strain evidence="1 2">PSU_29</strain>
    </source>
</reference>
<organism evidence="1 2">
    <name type="scientific">Phytobacter palmae</name>
    <dbReference type="NCBI Taxonomy" id="1855371"/>
    <lineage>
        <taxon>Bacteria</taxon>
        <taxon>Pseudomonadati</taxon>
        <taxon>Pseudomonadota</taxon>
        <taxon>Gammaproteobacteria</taxon>
        <taxon>Enterobacterales</taxon>
        <taxon>Enterobacteriaceae</taxon>
        <taxon>Phytobacter</taxon>
    </lineage>
</organism>
<dbReference type="Proteomes" id="UP001411173">
    <property type="component" value="Unassembled WGS sequence"/>
</dbReference>
<dbReference type="RefSeq" id="WP_343193415.1">
    <property type="nucleotide sequence ID" value="NZ_JBCIVJ010000003.1"/>
</dbReference>
<dbReference type="PROSITE" id="PS51257">
    <property type="entry name" value="PROKAR_LIPOPROTEIN"/>
    <property type="match status" value="1"/>
</dbReference>
<dbReference type="NCBIfam" id="NF045617">
    <property type="entry name" value="mostly_LP"/>
    <property type="match status" value="1"/>
</dbReference>
<accession>A0ABU9V1S4</accession>
<dbReference type="EMBL" id="JBCIVJ010000003">
    <property type="protein sequence ID" value="MEN0578573.1"/>
    <property type="molecule type" value="Genomic_DNA"/>
</dbReference>